<gene>
    <name evidence="2" type="ORF">MCOR_54178</name>
</gene>
<evidence type="ECO:0000313" key="3">
    <source>
        <dbReference type="Proteomes" id="UP000507470"/>
    </source>
</evidence>
<keyword evidence="3" id="KW-1185">Reference proteome</keyword>
<dbReference type="Proteomes" id="UP000507470">
    <property type="component" value="Unassembled WGS sequence"/>
</dbReference>
<dbReference type="EMBL" id="CACVKT020009496">
    <property type="protein sequence ID" value="CAC5422107.1"/>
    <property type="molecule type" value="Genomic_DNA"/>
</dbReference>
<name>A0A6J8ENZ9_MYTCO</name>
<protein>
    <submittedName>
        <fullName evidence="2">Uncharacterized protein</fullName>
    </submittedName>
</protein>
<accession>A0A6J8ENZ9</accession>
<organism evidence="2 3">
    <name type="scientific">Mytilus coruscus</name>
    <name type="common">Sea mussel</name>
    <dbReference type="NCBI Taxonomy" id="42192"/>
    <lineage>
        <taxon>Eukaryota</taxon>
        <taxon>Metazoa</taxon>
        <taxon>Spiralia</taxon>
        <taxon>Lophotrochozoa</taxon>
        <taxon>Mollusca</taxon>
        <taxon>Bivalvia</taxon>
        <taxon>Autobranchia</taxon>
        <taxon>Pteriomorphia</taxon>
        <taxon>Mytilida</taxon>
        <taxon>Mytiloidea</taxon>
        <taxon>Mytilidae</taxon>
        <taxon>Mytilinae</taxon>
        <taxon>Mytilus</taxon>
    </lineage>
</organism>
<keyword evidence="1" id="KW-0472">Membrane</keyword>
<evidence type="ECO:0000313" key="2">
    <source>
        <dbReference type="EMBL" id="CAC5422107.1"/>
    </source>
</evidence>
<evidence type="ECO:0000256" key="1">
    <source>
        <dbReference type="SAM" id="Phobius"/>
    </source>
</evidence>
<proteinExistence type="predicted"/>
<feature type="transmembrane region" description="Helical" evidence="1">
    <location>
        <begin position="166"/>
        <end position="192"/>
    </location>
</feature>
<reference evidence="2 3" key="1">
    <citation type="submission" date="2020-06" db="EMBL/GenBank/DDBJ databases">
        <authorList>
            <person name="Li R."/>
            <person name="Bekaert M."/>
        </authorList>
    </citation>
    <scope>NUCLEOTIDE SEQUENCE [LARGE SCALE GENOMIC DNA]</scope>
    <source>
        <strain evidence="3">wild</strain>
    </source>
</reference>
<dbReference type="OrthoDB" id="6157674at2759"/>
<dbReference type="AlphaFoldDB" id="A0A6J8ENZ9"/>
<keyword evidence="1" id="KW-1133">Transmembrane helix</keyword>
<keyword evidence="1" id="KW-0812">Transmembrane</keyword>
<sequence length="198" mass="21596">MIVITATVSTTRIKPKPGHSTVKTTEKTTPRQSIVITAKQTTLDQSEVSATDMTILGKSPVTTLQITKPGVSKLTTMKTTTILGKSEVTSVQPISQLECLCPCSQVEKGKWDFLRGMNLNLDQLREILNPELDLIKKGLSINKSNTTRMLRSKTSAPDDRVSATSVGYVGVVFICLITVIIVFIDMLGCIVVKSKKRS</sequence>